<dbReference type="InterPro" id="IPR046756">
    <property type="entry name" value="VAS1/VOA1_TM"/>
</dbReference>
<keyword evidence="3 6" id="KW-1133">Transmembrane helix</keyword>
<comment type="subcellular location">
    <subcellularLocation>
        <location evidence="1">Membrane</location>
        <topology evidence="1">Single-pass membrane protein</topology>
    </subcellularLocation>
</comment>
<reference evidence="8" key="1">
    <citation type="submission" date="2020-06" db="EMBL/GenBank/DDBJ databases">
        <authorList>
            <person name="Li T."/>
            <person name="Hu X."/>
            <person name="Zhang T."/>
            <person name="Song X."/>
            <person name="Zhang H."/>
            <person name="Dai N."/>
            <person name="Sheng W."/>
            <person name="Hou X."/>
            <person name="Wei L."/>
        </authorList>
    </citation>
    <scope>NUCLEOTIDE SEQUENCE</scope>
    <source>
        <strain evidence="8">K16</strain>
        <tissue evidence="8">Leaf</tissue>
    </source>
</reference>
<dbReference type="PANTHER" id="PTHR35285:SF1">
    <property type="entry name" value="2-C-METHYL-D-ERYTHRITOL 4-PHOSPHATE CYTIDYLYLTRANSFERASE"/>
    <property type="match status" value="1"/>
</dbReference>
<evidence type="ECO:0000256" key="5">
    <source>
        <dbReference type="SAM" id="MobiDB-lite"/>
    </source>
</evidence>
<evidence type="ECO:0000256" key="2">
    <source>
        <dbReference type="ARBA" id="ARBA00022692"/>
    </source>
</evidence>
<dbReference type="GO" id="GO:0016020">
    <property type="term" value="C:membrane"/>
    <property type="evidence" value="ECO:0007669"/>
    <property type="project" value="UniProtKB-SubCell"/>
</dbReference>
<dbReference type="EMBL" id="JACGWL010000002">
    <property type="protein sequence ID" value="KAK4409269.1"/>
    <property type="molecule type" value="Genomic_DNA"/>
</dbReference>
<accession>A0AAE1XCJ7</accession>
<evidence type="ECO:0000313" key="9">
    <source>
        <dbReference type="Proteomes" id="UP001289374"/>
    </source>
</evidence>
<keyword evidence="2 6" id="KW-0812">Transmembrane</keyword>
<sequence>MESSSCVASPFSGHRLRPSTFQSPTDLMMAAPWRRDRPPSSPGSRGDGEVSPFCGGDSAVAPFACAGDGEIVIRINLYFQANHLLQPLAFQKEGGMMTTASVALVAAVLVLTVQLSFSSTVPAFLWSPHLDGMKEMVDYRILSPRGLAKSAMIQGGWSKYLCSREEAQQSKNFAFLFIGTELQSLDISRPSRTDPALIDLIQDSYSNSNFSLAFPYIAAGEEKVAIESTLISEFADACQHNFVVRSIALVGSCSVVGENLYKLEDIHSVHDYLNSRVEKISDGDTDLIVLCPGGSLSQQDSDQPHSESSILSQLLNSVNQLGAKYTILYVSDPLRSIKHLSHRGLERFLAEGSMGNGSANSTVCDGVCKIKSSLLEGILVGIVLLVILISGLCCMMGIDTPTRADAHLLCTLIL</sequence>
<proteinExistence type="predicted"/>
<reference evidence="8" key="2">
    <citation type="journal article" date="2024" name="Plant">
        <title>Genomic evolution and insights into agronomic trait innovations of Sesamum species.</title>
        <authorList>
            <person name="Miao H."/>
            <person name="Wang L."/>
            <person name="Qu L."/>
            <person name="Liu H."/>
            <person name="Sun Y."/>
            <person name="Le M."/>
            <person name="Wang Q."/>
            <person name="Wei S."/>
            <person name="Zheng Y."/>
            <person name="Lin W."/>
            <person name="Duan Y."/>
            <person name="Cao H."/>
            <person name="Xiong S."/>
            <person name="Wang X."/>
            <person name="Wei L."/>
            <person name="Li C."/>
            <person name="Ma Q."/>
            <person name="Ju M."/>
            <person name="Zhao R."/>
            <person name="Li G."/>
            <person name="Mu C."/>
            <person name="Tian Q."/>
            <person name="Mei H."/>
            <person name="Zhang T."/>
            <person name="Gao T."/>
            <person name="Zhang H."/>
        </authorList>
    </citation>
    <scope>NUCLEOTIDE SEQUENCE</scope>
    <source>
        <strain evidence="8">K16</strain>
    </source>
</reference>
<organism evidence="8 9">
    <name type="scientific">Sesamum angolense</name>
    <dbReference type="NCBI Taxonomy" id="2727404"/>
    <lineage>
        <taxon>Eukaryota</taxon>
        <taxon>Viridiplantae</taxon>
        <taxon>Streptophyta</taxon>
        <taxon>Embryophyta</taxon>
        <taxon>Tracheophyta</taxon>
        <taxon>Spermatophyta</taxon>
        <taxon>Magnoliopsida</taxon>
        <taxon>eudicotyledons</taxon>
        <taxon>Gunneridae</taxon>
        <taxon>Pentapetalae</taxon>
        <taxon>asterids</taxon>
        <taxon>lamiids</taxon>
        <taxon>Lamiales</taxon>
        <taxon>Pedaliaceae</taxon>
        <taxon>Sesamum</taxon>
    </lineage>
</organism>
<dbReference type="Proteomes" id="UP001289374">
    <property type="component" value="Unassembled WGS sequence"/>
</dbReference>
<keyword evidence="9" id="KW-1185">Reference proteome</keyword>
<evidence type="ECO:0000256" key="1">
    <source>
        <dbReference type="ARBA" id="ARBA00004167"/>
    </source>
</evidence>
<protein>
    <recommendedName>
        <fullName evidence="7">V-type proton ATPase subunit S1/VOA1 transmembrane domain-containing protein</fullName>
    </recommendedName>
</protein>
<dbReference type="PANTHER" id="PTHR35285">
    <property type="entry name" value="2-C-METHYL-D-ERYTHRITOL 4-PHOSPHATE CYTIDYLYLTRANSFERASE"/>
    <property type="match status" value="1"/>
</dbReference>
<feature type="domain" description="V-type proton ATPase subunit S1/VOA1 transmembrane" evidence="7">
    <location>
        <begin position="374"/>
        <end position="404"/>
    </location>
</feature>
<dbReference type="Pfam" id="PF20520">
    <property type="entry name" value="Ac45-VOA1_TM"/>
    <property type="match status" value="1"/>
</dbReference>
<comment type="caution">
    <text evidence="8">The sequence shown here is derived from an EMBL/GenBank/DDBJ whole genome shotgun (WGS) entry which is preliminary data.</text>
</comment>
<evidence type="ECO:0000256" key="3">
    <source>
        <dbReference type="ARBA" id="ARBA00022989"/>
    </source>
</evidence>
<feature type="transmembrane region" description="Helical" evidence="6">
    <location>
        <begin position="102"/>
        <end position="126"/>
    </location>
</feature>
<evidence type="ECO:0000313" key="8">
    <source>
        <dbReference type="EMBL" id="KAK4409269.1"/>
    </source>
</evidence>
<gene>
    <name evidence="8" type="ORF">Sango_0507900</name>
</gene>
<feature type="region of interest" description="Disordered" evidence="5">
    <location>
        <begin position="29"/>
        <end position="51"/>
    </location>
</feature>
<feature type="transmembrane region" description="Helical" evidence="6">
    <location>
        <begin position="378"/>
        <end position="398"/>
    </location>
</feature>
<evidence type="ECO:0000259" key="7">
    <source>
        <dbReference type="Pfam" id="PF20520"/>
    </source>
</evidence>
<name>A0AAE1XCJ7_9LAMI</name>
<keyword evidence="4 6" id="KW-0472">Membrane</keyword>
<evidence type="ECO:0000256" key="6">
    <source>
        <dbReference type="SAM" id="Phobius"/>
    </source>
</evidence>
<dbReference type="AlphaFoldDB" id="A0AAE1XCJ7"/>
<evidence type="ECO:0000256" key="4">
    <source>
        <dbReference type="ARBA" id="ARBA00023136"/>
    </source>
</evidence>